<evidence type="ECO:0000313" key="7">
    <source>
        <dbReference type="Proteomes" id="UP000612746"/>
    </source>
</evidence>
<comment type="caution">
    <text evidence="6">The sequence shown here is derived from an EMBL/GenBank/DDBJ whole genome shotgun (WGS) entry which is preliminary data.</text>
</comment>
<dbReference type="GO" id="GO:0005886">
    <property type="term" value="C:plasma membrane"/>
    <property type="evidence" value="ECO:0007669"/>
    <property type="project" value="TreeGrafter"/>
</dbReference>
<feature type="domain" description="Ras-GEF" evidence="4">
    <location>
        <begin position="290"/>
        <end position="526"/>
    </location>
</feature>
<evidence type="ECO:0000256" key="1">
    <source>
        <dbReference type="ARBA" id="ARBA00022658"/>
    </source>
</evidence>
<dbReference type="SUPFAM" id="SSF48366">
    <property type="entry name" value="Ras GEF"/>
    <property type="match status" value="1"/>
</dbReference>
<keyword evidence="1 2" id="KW-0344">Guanine-nucleotide releasing factor</keyword>
<evidence type="ECO:0000313" key="6">
    <source>
        <dbReference type="EMBL" id="KAG2174496.1"/>
    </source>
</evidence>
<gene>
    <name evidence="6" type="ORF">INT44_006759</name>
</gene>
<sequence>MNDFEHDLNISLLDEEGMSHGSLDSLQGRSVYSDEFQSRRRPASESFSKSRTEVDASIGGLQRSATALDLDTVQASAKQDKLKKFFGEDAAVAAEAAASGKPTGHDTPSFLGYDYEPADIVENMEGEVKGGTLFALTERLTSHKFLDTNFNGTFLLTYRSFCTTEDLMSMLEARYTLIPPTEFTEEEVEIWTEKKQKLIRLRVFNVLKNWLETYFIEEDSMSLERLHKFTNSTIRDTLSFSADQLDKLIKKRQEKDDQGGLRKMVLNLGVAAPPPIVPKNLKRLKLTDIDPLELARQLTIMDFKLYSSIRPIECLDKAWSRDDISGDVAVNVKSSIEFCNQVTAWVTDTILSQNEIRKRCNVIKYWVQVAERCRQLNNFNTCMAVLSAFDNSAIGRLKRTWEVVGARTQHTLAYIRKLMGANKNFTEYREIIHSINPPCIPFLGIYLQDLTFIEDGNSNFLKKSKNLINFSKRMKTAEVIREIQQYQSAPYALETVKEIQYVIHLNLKNSRDEDTLYALSCALEPREREDEKIARLLQESGFL</sequence>
<dbReference type="CDD" id="cd00155">
    <property type="entry name" value="RasGEF"/>
    <property type="match status" value="1"/>
</dbReference>
<dbReference type="Gene3D" id="1.10.840.10">
    <property type="entry name" value="Ras guanine-nucleotide exchange factors catalytic domain"/>
    <property type="match status" value="1"/>
</dbReference>
<dbReference type="Gene3D" id="1.20.870.10">
    <property type="entry name" value="Son of sevenless (SoS) protein Chain: S domain 1"/>
    <property type="match status" value="1"/>
</dbReference>
<organism evidence="6 7">
    <name type="scientific">Umbelopsis vinacea</name>
    <dbReference type="NCBI Taxonomy" id="44442"/>
    <lineage>
        <taxon>Eukaryota</taxon>
        <taxon>Fungi</taxon>
        <taxon>Fungi incertae sedis</taxon>
        <taxon>Mucoromycota</taxon>
        <taxon>Mucoromycotina</taxon>
        <taxon>Umbelopsidomycetes</taxon>
        <taxon>Umbelopsidales</taxon>
        <taxon>Umbelopsidaceae</taxon>
        <taxon>Umbelopsis</taxon>
    </lineage>
</organism>
<dbReference type="OrthoDB" id="546434at2759"/>
<reference evidence="6" key="1">
    <citation type="submission" date="2020-12" db="EMBL/GenBank/DDBJ databases">
        <title>Metabolic potential, ecology and presence of endohyphal bacteria is reflected in genomic diversity of Mucoromycotina.</title>
        <authorList>
            <person name="Muszewska A."/>
            <person name="Okrasinska A."/>
            <person name="Steczkiewicz K."/>
            <person name="Drgas O."/>
            <person name="Orlowska M."/>
            <person name="Perlinska-Lenart U."/>
            <person name="Aleksandrzak-Piekarczyk T."/>
            <person name="Szatraj K."/>
            <person name="Zielenkiewicz U."/>
            <person name="Pilsyk S."/>
            <person name="Malc E."/>
            <person name="Mieczkowski P."/>
            <person name="Kruszewska J.S."/>
            <person name="Biernat P."/>
            <person name="Pawlowska J."/>
        </authorList>
    </citation>
    <scope>NUCLEOTIDE SEQUENCE</scope>
    <source>
        <strain evidence="6">WA0000051536</strain>
    </source>
</reference>
<dbReference type="InterPro" id="IPR008937">
    <property type="entry name" value="Ras-like_GEF"/>
</dbReference>
<dbReference type="InterPro" id="IPR036964">
    <property type="entry name" value="RASGEF_cat_dom_sf"/>
</dbReference>
<proteinExistence type="predicted"/>
<dbReference type="PANTHER" id="PTHR23113:SF368">
    <property type="entry name" value="CELL DIVISION CONTROL PROTEIN 25"/>
    <property type="match status" value="1"/>
</dbReference>
<dbReference type="SMART" id="SM00147">
    <property type="entry name" value="RasGEF"/>
    <property type="match status" value="1"/>
</dbReference>
<evidence type="ECO:0008006" key="8">
    <source>
        <dbReference type="Google" id="ProtNLM"/>
    </source>
</evidence>
<dbReference type="Pfam" id="PF00618">
    <property type="entry name" value="RasGEF_N"/>
    <property type="match status" value="1"/>
</dbReference>
<keyword evidence="7" id="KW-1185">Reference proteome</keyword>
<dbReference type="EMBL" id="JAEPRA010000016">
    <property type="protein sequence ID" value="KAG2174496.1"/>
    <property type="molecule type" value="Genomic_DNA"/>
</dbReference>
<feature type="region of interest" description="Disordered" evidence="3">
    <location>
        <begin position="19"/>
        <end position="52"/>
    </location>
</feature>
<dbReference type="InterPro" id="IPR000651">
    <property type="entry name" value="Ras-like_Gua-exchang_fac_N"/>
</dbReference>
<dbReference type="PROSITE" id="PS00720">
    <property type="entry name" value="RASGEF"/>
    <property type="match status" value="1"/>
</dbReference>
<dbReference type="InterPro" id="IPR001895">
    <property type="entry name" value="RASGEF_cat_dom"/>
</dbReference>
<dbReference type="CDD" id="cd06224">
    <property type="entry name" value="REM"/>
    <property type="match status" value="1"/>
</dbReference>
<dbReference type="PROSITE" id="PS50212">
    <property type="entry name" value="RASGEF_NTER"/>
    <property type="match status" value="1"/>
</dbReference>
<evidence type="ECO:0000259" key="4">
    <source>
        <dbReference type="PROSITE" id="PS50009"/>
    </source>
</evidence>
<dbReference type="PANTHER" id="PTHR23113">
    <property type="entry name" value="GUANINE NUCLEOTIDE EXCHANGE FACTOR"/>
    <property type="match status" value="1"/>
</dbReference>
<dbReference type="Pfam" id="PF00617">
    <property type="entry name" value="RasGEF"/>
    <property type="match status" value="1"/>
</dbReference>
<dbReference type="Proteomes" id="UP000612746">
    <property type="component" value="Unassembled WGS sequence"/>
</dbReference>
<protein>
    <recommendedName>
        <fullName evidence="8">Ras GEF</fullName>
    </recommendedName>
</protein>
<dbReference type="InterPro" id="IPR019804">
    <property type="entry name" value="Ras_G-nucl-exch_fac_CS"/>
</dbReference>
<evidence type="ECO:0000256" key="3">
    <source>
        <dbReference type="SAM" id="MobiDB-lite"/>
    </source>
</evidence>
<dbReference type="PROSITE" id="PS50009">
    <property type="entry name" value="RASGEF_CAT"/>
    <property type="match status" value="1"/>
</dbReference>
<dbReference type="SMART" id="SM00229">
    <property type="entry name" value="RasGEFN"/>
    <property type="match status" value="1"/>
</dbReference>
<name>A0A8H7PJN1_9FUNG</name>
<feature type="domain" description="N-terminal Ras-GEF" evidence="5">
    <location>
        <begin position="124"/>
        <end position="253"/>
    </location>
</feature>
<dbReference type="GO" id="GO:0007265">
    <property type="term" value="P:Ras protein signal transduction"/>
    <property type="evidence" value="ECO:0007669"/>
    <property type="project" value="TreeGrafter"/>
</dbReference>
<dbReference type="GO" id="GO:0005085">
    <property type="term" value="F:guanyl-nucleotide exchange factor activity"/>
    <property type="evidence" value="ECO:0007669"/>
    <property type="project" value="UniProtKB-KW"/>
</dbReference>
<evidence type="ECO:0000259" key="5">
    <source>
        <dbReference type="PROSITE" id="PS50212"/>
    </source>
</evidence>
<dbReference type="InterPro" id="IPR023578">
    <property type="entry name" value="Ras_GEF_dom_sf"/>
</dbReference>
<dbReference type="AlphaFoldDB" id="A0A8H7PJN1"/>
<evidence type="ECO:0000256" key="2">
    <source>
        <dbReference type="PROSITE-ProRule" id="PRU00168"/>
    </source>
</evidence>
<accession>A0A8H7PJN1</accession>